<dbReference type="EMBL" id="PP079243">
    <property type="protein sequence ID" value="WVK89969.1"/>
    <property type="molecule type" value="Genomic_DNA"/>
</dbReference>
<accession>A0AAX4JGY1</accession>
<evidence type="ECO:0000313" key="2">
    <source>
        <dbReference type="EMBL" id="WVK89969.1"/>
    </source>
</evidence>
<evidence type="ECO:0000313" key="3">
    <source>
        <dbReference type="Proteomes" id="UP001432380"/>
    </source>
</evidence>
<dbReference type="InterPro" id="IPR046768">
    <property type="entry name" value="ExoX-like_C"/>
</dbReference>
<name>A0AAX4JGY1_9CAUD</name>
<reference evidence="2" key="1">
    <citation type="submission" date="2024-01" db="EMBL/GenBank/DDBJ databases">
        <authorList>
            <person name="Zhu Q."/>
        </authorList>
    </citation>
    <scope>NUCLEOTIDE SEQUENCE</scope>
</reference>
<evidence type="ECO:0000259" key="1">
    <source>
        <dbReference type="Pfam" id="PF20600"/>
    </source>
</evidence>
<feature type="domain" description="Exodeoxyribonuclease X-like C-terminal" evidence="1">
    <location>
        <begin position="14"/>
        <end position="42"/>
    </location>
</feature>
<dbReference type="Proteomes" id="UP001432380">
    <property type="component" value="Segment"/>
</dbReference>
<organism evidence="2 3">
    <name type="scientific">Burkholderia phage vB_BpP_HN02</name>
    <dbReference type="NCBI Taxonomy" id="3116925"/>
    <lineage>
        <taxon>Viruses</taxon>
        <taxon>Duplodnaviria</taxon>
        <taxon>Heunggongvirae</taxon>
        <taxon>Uroviricota</taxon>
        <taxon>Caudoviricetes</taxon>
        <taxon>Schitoviridae</taxon>
    </lineage>
</organism>
<proteinExistence type="predicted"/>
<sequence>MGAKKNMPPDDHRLTFGKYRGQTIGYVRSVNPQYLEWASENIAGFKDGQHGTRPSELAHRRIIAKVITHSGKVEWYTE</sequence>
<protein>
    <recommendedName>
        <fullName evidence="1">Exodeoxyribonuclease X-like C-terminal domain-containing protein</fullName>
    </recommendedName>
</protein>
<dbReference type="Pfam" id="PF20600">
    <property type="entry name" value="ExoX-like_C"/>
    <property type="match status" value="1"/>
</dbReference>